<keyword evidence="2" id="KW-1185">Reference proteome</keyword>
<dbReference type="EMBL" id="QNRT01000001">
    <property type="protein sequence ID" value="RBP53515.1"/>
    <property type="molecule type" value="Genomic_DNA"/>
</dbReference>
<accession>A0A395JSK4</accession>
<dbReference type="InParanoid" id="A0A395JSK4"/>
<dbReference type="RefSeq" id="WP_113953074.1">
    <property type="nucleotide sequence ID" value="NZ_QNRT01000001.1"/>
</dbReference>
<reference evidence="1 2" key="1">
    <citation type="submission" date="2018-06" db="EMBL/GenBank/DDBJ databases">
        <title>Genomic Encyclopedia of Type Strains, Phase IV (KMG-IV): sequencing the most valuable type-strain genomes for metagenomic binning, comparative biology and taxonomic classification.</title>
        <authorList>
            <person name="Goeker M."/>
        </authorList>
    </citation>
    <scope>NUCLEOTIDE SEQUENCE [LARGE SCALE GENOMIC DNA]</scope>
    <source>
        <strain evidence="1 2">DSM 24032</strain>
    </source>
</reference>
<gene>
    <name evidence="1" type="ORF">DFR28_101902</name>
</gene>
<dbReference type="AlphaFoldDB" id="A0A395JSK4"/>
<organism evidence="1 2">
    <name type="scientific">Arenicella xantha</name>
    <dbReference type="NCBI Taxonomy" id="644221"/>
    <lineage>
        <taxon>Bacteria</taxon>
        <taxon>Pseudomonadati</taxon>
        <taxon>Pseudomonadota</taxon>
        <taxon>Gammaproteobacteria</taxon>
        <taxon>Arenicellales</taxon>
        <taxon>Arenicellaceae</taxon>
        <taxon>Arenicella</taxon>
    </lineage>
</organism>
<protein>
    <submittedName>
        <fullName evidence="1">Uncharacterized protein</fullName>
    </submittedName>
</protein>
<dbReference type="Proteomes" id="UP000253083">
    <property type="component" value="Unassembled WGS sequence"/>
</dbReference>
<evidence type="ECO:0000313" key="1">
    <source>
        <dbReference type="EMBL" id="RBP53515.1"/>
    </source>
</evidence>
<evidence type="ECO:0000313" key="2">
    <source>
        <dbReference type="Proteomes" id="UP000253083"/>
    </source>
</evidence>
<proteinExistence type="predicted"/>
<comment type="caution">
    <text evidence="1">The sequence shown here is derived from an EMBL/GenBank/DDBJ whole genome shotgun (WGS) entry which is preliminary data.</text>
</comment>
<dbReference type="OrthoDB" id="7065138at2"/>
<sequence>MKVQGSNLYILIFPDRGVLKIGKADNVLNRIKSLRWIGEVDYESSYSLSTDDANVYRIEVGFRKFLHDYRVDIGDGDGKTEIYDISCIDKVLAHLAIDFNSKEIRKGISRSSLAKDSAKLVAKNRVSNDTRARFSKFYSERAAKQIAQTRALVNLFVDHHKKLSYEVIDDESENKTIRFDARHWPLIARRIKSTMKPLYPEQVSSIVQIMMFDENSLNFISELINNGEVAELKIRLPKRRTSEVYGDEYTMLIQKLNECWNPIQELPRISPCLERSLDRPELLSIAPSTSMDLAITNANT</sequence>
<name>A0A395JSK4_9GAMM</name>